<keyword evidence="3" id="KW-1185">Reference proteome</keyword>
<dbReference type="RefSeq" id="WP_096806300.1">
    <property type="nucleotide sequence ID" value="NZ_CP022196.1"/>
</dbReference>
<protein>
    <recommendedName>
        <fullName evidence="1">DUF4123 domain-containing protein</fullName>
    </recommendedName>
</protein>
<dbReference type="Pfam" id="PF13503">
    <property type="entry name" value="DUF4123"/>
    <property type="match status" value="1"/>
</dbReference>
<organism evidence="2 3">
    <name type="scientific">Celeribacter ethanolicus</name>
    <dbReference type="NCBI Taxonomy" id="1758178"/>
    <lineage>
        <taxon>Bacteria</taxon>
        <taxon>Pseudomonadati</taxon>
        <taxon>Pseudomonadota</taxon>
        <taxon>Alphaproteobacteria</taxon>
        <taxon>Rhodobacterales</taxon>
        <taxon>Roseobacteraceae</taxon>
        <taxon>Celeribacter</taxon>
    </lineage>
</organism>
<dbReference type="EMBL" id="CP022196">
    <property type="protein sequence ID" value="ATG48563.1"/>
    <property type="molecule type" value="Genomic_DNA"/>
</dbReference>
<feature type="domain" description="DUF4123" evidence="1">
    <location>
        <begin position="148"/>
        <end position="268"/>
    </location>
</feature>
<accession>A0A291GDF3</accession>
<reference evidence="2 3" key="1">
    <citation type="submission" date="2017-06" db="EMBL/GenBank/DDBJ databases">
        <title>Celeribacter sp. TSPH2 complete genome sequence.</title>
        <authorList>
            <person name="Woo J.-H."/>
            <person name="Kim H.-S."/>
        </authorList>
    </citation>
    <scope>NUCLEOTIDE SEQUENCE [LARGE SCALE GENOMIC DNA]</scope>
    <source>
        <strain evidence="2 3">TSPH2</strain>
    </source>
</reference>
<gene>
    <name evidence="2" type="ORF">CEW89_13950</name>
</gene>
<dbReference type="OrthoDB" id="6431152at2"/>
<sequence>MTKFEAWIGECHFTTSGGEEAHCHCAVWADGYATFRAGVEASVLYQNLSLIRLQNVQPVVTLSDVPAHIMELAQAVHSGHPAEMGAMSVIAKHANGHTAESYLTITEHEIAPLSDQTDIPFWDRAWIAPELKELLFCQPQDGPKMRTYLIVDATLRKNVIGAFDLDNVDVPVQCLFKGSAAEELKESAPYLIDMTLPDGAWDDGGLVPAFHKSFFAKHWDKGTGVFIQSTYSQDAVKRHFRRMTKYIGINGTSYFFRFWESNCIFDYFSGIMWNLEKCKRIYFSHHARVESIICYGRLTHRIHSIVPKSDLLSCDHPSTSAFRIDAQDEQSLMKSILRPLSISVANAWASEYGYQSQLNSRDIEEAALACIERMHGYGIRNSGYLRNIAIQEIFLGCHLENDTTSLKLKRFLQSGNDEKMKYQAIREYLMEAHKHD</sequence>
<evidence type="ECO:0000259" key="1">
    <source>
        <dbReference type="Pfam" id="PF13503"/>
    </source>
</evidence>
<evidence type="ECO:0000313" key="3">
    <source>
        <dbReference type="Proteomes" id="UP000217935"/>
    </source>
</evidence>
<proteinExistence type="predicted"/>
<dbReference type="AlphaFoldDB" id="A0A291GDF3"/>
<dbReference type="KEGG" id="ceh:CEW89_13950"/>
<dbReference type="InterPro" id="IPR025391">
    <property type="entry name" value="DUF4123"/>
</dbReference>
<name>A0A291GDF3_9RHOB</name>
<dbReference type="Proteomes" id="UP000217935">
    <property type="component" value="Chromosome"/>
</dbReference>
<evidence type="ECO:0000313" key="2">
    <source>
        <dbReference type="EMBL" id="ATG48563.1"/>
    </source>
</evidence>